<dbReference type="KEGG" id="mind:mvi_11820"/>
<sequence length="194" mass="20267">MQDEGRPMAEDARPHDARLAPARHRLHVNGRGVSVEAAPGTRLLYVLRNDLALNGPKYGCGLGQCGSCTVLVDGRALRSCTIPLRAATGRRITTLEGLAEGGRLHPVQEAFIAENAAQCGYCLNGMIMTTVALLTANPDPSEAEIRDGLRANLCRCGTHVEILRAVRAAAARLRGTAHTSAAAQGSAAAHGSAA</sequence>
<evidence type="ECO:0000256" key="3">
    <source>
        <dbReference type="ARBA" id="ARBA00023002"/>
    </source>
</evidence>
<keyword evidence="1" id="KW-0001">2Fe-2S</keyword>
<keyword evidence="3" id="KW-0560">Oxidoreductase</keyword>
<dbReference type="GO" id="GO:0046872">
    <property type="term" value="F:metal ion binding"/>
    <property type="evidence" value="ECO:0007669"/>
    <property type="project" value="UniProtKB-KW"/>
</dbReference>
<organism evidence="7 8">
    <name type="scientific">Methylobacterium indicum</name>
    <dbReference type="NCBI Taxonomy" id="1775910"/>
    <lineage>
        <taxon>Bacteria</taxon>
        <taxon>Pseudomonadati</taxon>
        <taxon>Pseudomonadota</taxon>
        <taxon>Alphaproteobacteria</taxon>
        <taxon>Hyphomicrobiales</taxon>
        <taxon>Methylobacteriaceae</taxon>
        <taxon>Methylobacterium</taxon>
    </lineage>
</organism>
<accession>A0A8H8WQY3</accession>
<dbReference type="Pfam" id="PF01799">
    <property type="entry name" value="Fer2_2"/>
    <property type="match status" value="1"/>
</dbReference>
<dbReference type="InterPro" id="IPR036884">
    <property type="entry name" value="2Fe-2S-bd_dom_sf"/>
</dbReference>
<dbReference type="CDD" id="cd00207">
    <property type="entry name" value="fer2"/>
    <property type="match status" value="1"/>
</dbReference>
<dbReference type="PROSITE" id="PS51085">
    <property type="entry name" value="2FE2S_FER_2"/>
    <property type="match status" value="1"/>
</dbReference>
<feature type="domain" description="2Fe-2S ferredoxin-type" evidence="6">
    <location>
        <begin position="22"/>
        <end position="98"/>
    </location>
</feature>
<protein>
    <submittedName>
        <fullName evidence="7">Oxidoreductase</fullName>
    </submittedName>
</protein>
<evidence type="ECO:0000259" key="6">
    <source>
        <dbReference type="PROSITE" id="PS51085"/>
    </source>
</evidence>
<dbReference type="AlphaFoldDB" id="A0A8H8WQY3"/>
<dbReference type="PROSITE" id="PS00197">
    <property type="entry name" value="2FE2S_FER_1"/>
    <property type="match status" value="1"/>
</dbReference>
<evidence type="ECO:0000256" key="4">
    <source>
        <dbReference type="ARBA" id="ARBA00023004"/>
    </source>
</evidence>
<dbReference type="SUPFAM" id="SSF47741">
    <property type="entry name" value="CO dehydrogenase ISP C-domain like"/>
    <property type="match status" value="1"/>
</dbReference>
<dbReference type="GO" id="GO:0051537">
    <property type="term" value="F:2 iron, 2 sulfur cluster binding"/>
    <property type="evidence" value="ECO:0007669"/>
    <property type="project" value="UniProtKB-KW"/>
</dbReference>
<reference evidence="7" key="1">
    <citation type="submission" date="2020-11" db="EMBL/GenBank/DDBJ databases">
        <title>Complete genome sequence of a novel pathogenic Methylobacterium strain isolated from rice in Vietnam.</title>
        <authorList>
            <person name="Lai K."/>
            <person name="Okazaki S."/>
            <person name="Higashi K."/>
            <person name="Mori H."/>
            <person name="Toyoda A."/>
            <person name="Kurokawa K."/>
        </authorList>
    </citation>
    <scope>NUCLEOTIDE SEQUENCE</scope>
    <source>
        <strain evidence="7">VL1</strain>
    </source>
</reference>
<dbReference type="EMBL" id="AP024145">
    <property type="protein sequence ID" value="BCM82721.1"/>
    <property type="molecule type" value="Genomic_DNA"/>
</dbReference>
<evidence type="ECO:0000313" key="8">
    <source>
        <dbReference type="Proteomes" id="UP000663508"/>
    </source>
</evidence>
<dbReference type="PANTHER" id="PTHR44379:SF6">
    <property type="entry name" value="BLR6046 PROTEIN"/>
    <property type="match status" value="1"/>
</dbReference>
<dbReference type="PANTHER" id="PTHR44379">
    <property type="entry name" value="OXIDOREDUCTASE WITH IRON-SULFUR SUBUNIT"/>
    <property type="match status" value="1"/>
</dbReference>
<keyword evidence="5" id="KW-0411">Iron-sulfur</keyword>
<keyword evidence="2" id="KW-0479">Metal-binding</keyword>
<dbReference type="SUPFAM" id="SSF54292">
    <property type="entry name" value="2Fe-2S ferredoxin-like"/>
    <property type="match status" value="1"/>
</dbReference>
<evidence type="ECO:0000256" key="1">
    <source>
        <dbReference type="ARBA" id="ARBA00022714"/>
    </source>
</evidence>
<evidence type="ECO:0000256" key="2">
    <source>
        <dbReference type="ARBA" id="ARBA00022723"/>
    </source>
</evidence>
<dbReference type="Pfam" id="PF00111">
    <property type="entry name" value="Fer2"/>
    <property type="match status" value="1"/>
</dbReference>
<dbReference type="InterPro" id="IPR051452">
    <property type="entry name" value="Diverse_Oxidoreductases"/>
</dbReference>
<dbReference type="InterPro" id="IPR006058">
    <property type="entry name" value="2Fe2S_fd_BS"/>
</dbReference>
<dbReference type="InterPro" id="IPR012675">
    <property type="entry name" value="Beta-grasp_dom_sf"/>
</dbReference>
<dbReference type="Gene3D" id="3.10.20.30">
    <property type="match status" value="1"/>
</dbReference>
<proteinExistence type="predicted"/>
<evidence type="ECO:0000256" key="5">
    <source>
        <dbReference type="ARBA" id="ARBA00023014"/>
    </source>
</evidence>
<dbReference type="Proteomes" id="UP000663508">
    <property type="component" value="Chromosome"/>
</dbReference>
<dbReference type="Gene3D" id="1.10.150.120">
    <property type="entry name" value="[2Fe-2S]-binding domain"/>
    <property type="match status" value="1"/>
</dbReference>
<gene>
    <name evidence="7" type="ORF">mvi_11820</name>
</gene>
<name>A0A8H8WQY3_9HYPH</name>
<keyword evidence="4" id="KW-0408">Iron</keyword>
<dbReference type="InterPro" id="IPR001041">
    <property type="entry name" value="2Fe-2S_ferredoxin-type"/>
</dbReference>
<dbReference type="InterPro" id="IPR036010">
    <property type="entry name" value="2Fe-2S_ferredoxin-like_sf"/>
</dbReference>
<dbReference type="GO" id="GO:0016491">
    <property type="term" value="F:oxidoreductase activity"/>
    <property type="evidence" value="ECO:0007669"/>
    <property type="project" value="UniProtKB-KW"/>
</dbReference>
<dbReference type="FunFam" id="1.10.150.120:FF:000003">
    <property type="entry name" value="Carbon monoxide dehydrogenase, small subunit"/>
    <property type="match status" value="1"/>
</dbReference>
<evidence type="ECO:0000313" key="7">
    <source>
        <dbReference type="EMBL" id="BCM82721.1"/>
    </source>
</evidence>
<dbReference type="InterPro" id="IPR002888">
    <property type="entry name" value="2Fe-2S-bd"/>
</dbReference>